<feature type="non-terminal residue" evidence="7">
    <location>
        <position position="1"/>
    </location>
</feature>
<name>A0A2G8K4J2_STIJA</name>
<evidence type="ECO:0000256" key="5">
    <source>
        <dbReference type="PROSITE-ProRule" id="PRU00176"/>
    </source>
</evidence>
<dbReference type="InterPro" id="IPR035979">
    <property type="entry name" value="RBD_domain_sf"/>
</dbReference>
<feature type="non-terminal residue" evidence="7">
    <location>
        <position position="92"/>
    </location>
</feature>
<dbReference type="PROSITE" id="PS50102">
    <property type="entry name" value="RRM"/>
    <property type="match status" value="1"/>
</dbReference>
<protein>
    <recommendedName>
        <fullName evidence="6">RRM domain-containing protein</fullName>
    </recommendedName>
</protein>
<proteinExistence type="predicted"/>
<gene>
    <name evidence="7" type="ORF">BSL78_20291</name>
</gene>
<dbReference type="AlphaFoldDB" id="A0A2G8K4J2"/>
<evidence type="ECO:0000259" key="6">
    <source>
        <dbReference type="PROSITE" id="PS50102"/>
    </source>
</evidence>
<accession>A0A2G8K4J2</accession>
<dbReference type="PANTHER" id="PTHR48032:SF18">
    <property type="entry name" value="RRM DOMAIN-CONTAINING PROTEIN"/>
    <property type="match status" value="1"/>
</dbReference>
<dbReference type="PANTHER" id="PTHR48032">
    <property type="entry name" value="RNA-BINDING PROTEIN MUSASHI HOMOLOG RBP6"/>
    <property type="match status" value="1"/>
</dbReference>
<evidence type="ECO:0000313" key="7">
    <source>
        <dbReference type="EMBL" id="PIK42875.1"/>
    </source>
</evidence>
<dbReference type="GO" id="GO:0006417">
    <property type="term" value="P:regulation of translation"/>
    <property type="evidence" value="ECO:0007669"/>
    <property type="project" value="TreeGrafter"/>
</dbReference>
<evidence type="ECO:0000256" key="1">
    <source>
        <dbReference type="ARBA" id="ARBA00004496"/>
    </source>
</evidence>
<dbReference type="GO" id="GO:0005737">
    <property type="term" value="C:cytoplasm"/>
    <property type="evidence" value="ECO:0007669"/>
    <property type="project" value="UniProtKB-SubCell"/>
</dbReference>
<dbReference type="Proteomes" id="UP000230750">
    <property type="component" value="Unassembled WGS sequence"/>
</dbReference>
<dbReference type="Pfam" id="PF00076">
    <property type="entry name" value="RRM_1"/>
    <property type="match status" value="1"/>
</dbReference>
<dbReference type="InterPro" id="IPR012677">
    <property type="entry name" value="Nucleotide-bd_a/b_plait_sf"/>
</dbReference>
<sequence length="92" mass="10281">KLRNHFSKWGHVVDVEVKRGYDKRSRGFGFVLFQDAEGCAKALAAGKHELDQKTIDPKMAVAVTKPKKLFVGGISHEVTVDDIKEYFGKFGT</sequence>
<keyword evidence="8" id="KW-1185">Reference proteome</keyword>
<dbReference type="InterPro" id="IPR000504">
    <property type="entry name" value="RRM_dom"/>
</dbReference>
<keyword evidence="3" id="KW-0677">Repeat</keyword>
<organism evidence="7 8">
    <name type="scientific">Stichopus japonicus</name>
    <name type="common">Sea cucumber</name>
    <dbReference type="NCBI Taxonomy" id="307972"/>
    <lineage>
        <taxon>Eukaryota</taxon>
        <taxon>Metazoa</taxon>
        <taxon>Echinodermata</taxon>
        <taxon>Eleutherozoa</taxon>
        <taxon>Echinozoa</taxon>
        <taxon>Holothuroidea</taxon>
        <taxon>Aspidochirotacea</taxon>
        <taxon>Aspidochirotida</taxon>
        <taxon>Stichopodidae</taxon>
        <taxon>Apostichopus</taxon>
    </lineage>
</organism>
<dbReference type="STRING" id="307972.A0A2G8K4J2"/>
<comment type="subcellular location">
    <subcellularLocation>
        <location evidence="1">Cytoplasm</location>
    </subcellularLocation>
</comment>
<keyword evidence="2" id="KW-0963">Cytoplasm</keyword>
<comment type="caution">
    <text evidence="7">The sequence shown here is derived from an EMBL/GenBank/DDBJ whole genome shotgun (WGS) entry which is preliminary data.</text>
</comment>
<dbReference type="EMBL" id="MRZV01000897">
    <property type="protein sequence ID" value="PIK42875.1"/>
    <property type="molecule type" value="Genomic_DNA"/>
</dbReference>
<dbReference type="Gene3D" id="3.30.70.330">
    <property type="match status" value="2"/>
</dbReference>
<dbReference type="SUPFAM" id="SSF54928">
    <property type="entry name" value="RNA-binding domain, RBD"/>
    <property type="match status" value="1"/>
</dbReference>
<evidence type="ECO:0000256" key="4">
    <source>
        <dbReference type="ARBA" id="ARBA00022884"/>
    </source>
</evidence>
<dbReference type="OrthoDB" id="1875751at2759"/>
<keyword evidence="4 5" id="KW-0694">RNA-binding</keyword>
<feature type="domain" description="RRM" evidence="6">
    <location>
        <begin position="1"/>
        <end position="66"/>
    </location>
</feature>
<evidence type="ECO:0000256" key="3">
    <source>
        <dbReference type="ARBA" id="ARBA00022737"/>
    </source>
</evidence>
<evidence type="ECO:0000256" key="2">
    <source>
        <dbReference type="ARBA" id="ARBA00022490"/>
    </source>
</evidence>
<reference evidence="7 8" key="1">
    <citation type="journal article" date="2017" name="PLoS Biol.">
        <title>The sea cucumber genome provides insights into morphological evolution and visceral regeneration.</title>
        <authorList>
            <person name="Zhang X."/>
            <person name="Sun L."/>
            <person name="Yuan J."/>
            <person name="Sun Y."/>
            <person name="Gao Y."/>
            <person name="Zhang L."/>
            <person name="Li S."/>
            <person name="Dai H."/>
            <person name="Hamel J.F."/>
            <person name="Liu C."/>
            <person name="Yu Y."/>
            <person name="Liu S."/>
            <person name="Lin W."/>
            <person name="Guo K."/>
            <person name="Jin S."/>
            <person name="Xu P."/>
            <person name="Storey K.B."/>
            <person name="Huan P."/>
            <person name="Zhang T."/>
            <person name="Zhou Y."/>
            <person name="Zhang J."/>
            <person name="Lin C."/>
            <person name="Li X."/>
            <person name="Xing L."/>
            <person name="Huo D."/>
            <person name="Sun M."/>
            <person name="Wang L."/>
            <person name="Mercier A."/>
            <person name="Li F."/>
            <person name="Yang H."/>
            <person name="Xiang J."/>
        </authorList>
    </citation>
    <scope>NUCLEOTIDE SEQUENCE [LARGE SCALE GENOMIC DNA]</scope>
    <source>
        <strain evidence="7">Shaxun</strain>
        <tissue evidence="7">Muscle</tissue>
    </source>
</reference>
<dbReference type="GO" id="GO:0003729">
    <property type="term" value="F:mRNA binding"/>
    <property type="evidence" value="ECO:0007669"/>
    <property type="project" value="TreeGrafter"/>
</dbReference>
<evidence type="ECO:0000313" key="8">
    <source>
        <dbReference type="Proteomes" id="UP000230750"/>
    </source>
</evidence>